<evidence type="ECO:0000313" key="1">
    <source>
        <dbReference type="EMBL" id="OQP46534.1"/>
    </source>
</evidence>
<dbReference type="EMBL" id="LWBO01000014">
    <property type="protein sequence ID" value="OQP46534.1"/>
    <property type="molecule type" value="Genomic_DNA"/>
</dbReference>
<evidence type="ECO:0000313" key="2">
    <source>
        <dbReference type="Proteomes" id="UP000192277"/>
    </source>
</evidence>
<dbReference type="RefSeq" id="WP_014222145.1">
    <property type="nucleotide sequence ID" value="NZ_LWBO01000014.1"/>
</dbReference>
<organism evidence="1 2">
    <name type="scientific">Niastella koreensis</name>
    <dbReference type="NCBI Taxonomy" id="354356"/>
    <lineage>
        <taxon>Bacteria</taxon>
        <taxon>Pseudomonadati</taxon>
        <taxon>Bacteroidota</taxon>
        <taxon>Chitinophagia</taxon>
        <taxon>Chitinophagales</taxon>
        <taxon>Chitinophagaceae</taxon>
        <taxon>Niastella</taxon>
    </lineage>
</organism>
<name>A0ABX3NYI7_9BACT</name>
<keyword evidence="2" id="KW-1185">Reference proteome</keyword>
<dbReference type="Proteomes" id="UP000192277">
    <property type="component" value="Unassembled WGS sequence"/>
</dbReference>
<sequence>MAESKNNYVMFGMSGKLGKLLVFRQRGGKTIATAVPTRTSAFTEEQLEIQSKFKEAAAWARSILKNPDDRKFYSSLATGGQSAFNMAIADWFTDPEIKEIDTVNYTGAVGSVIKITVADIVKVQSVKVSITTPGGTLLEEGSAVFDENSQQWLYTATQNNATPAGAHIKATAVDKPGNSHSLEKVI</sequence>
<reference evidence="1 2" key="1">
    <citation type="submission" date="2016-04" db="EMBL/GenBank/DDBJ databases">
        <authorList>
            <person name="Chen L."/>
            <person name="Zhuang W."/>
            <person name="Wang G."/>
        </authorList>
    </citation>
    <scope>NUCLEOTIDE SEQUENCE [LARGE SCALE GENOMIC DNA]</scope>
    <source>
        <strain evidence="2">GR20</strain>
    </source>
</reference>
<gene>
    <name evidence="1" type="ORF">A4D02_31365</name>
</gene>
<comment type="caution">
    <text evidence="1">The sequence shown here is derived from an EMBL/GenBank/DDBJ whole genome shotgun (WGS) entry which is preliminary data.</text>
</comment>
<protein>
    <submittedName>
        <fullName evidence="1">Uncharacterized protein</fullName>
    </submittedName>
</protein>
<proteinExistence type="predicted"/>
<accession>A0ABX3NYI7</accession>